<evidence type="ECO:0000256" key="1">
    <source>
        <dbReference type="SAM" id="MobiDB-lite"/>
    </source>
</evidence>
<organism evidence="2 3">
    <name type="scientific">Dreissena polymorpha</name>
    <name type="common">Zebra mussel</name>
    <name type="synonym">Mytilus polymorpha</name>
    <dbReference type="NCBI Taxonomy" id="45954"/>
    <lineage>
        <taxon>Eukaryota</taxon>
        <taxon>Metazoa</taxon>
        <taxon>Spiralia</taxon>
        <taxon>Lophotrochozoa</taxon>
        <taxon>Mollusca</taxon>
        <taxon>Bivalvia</taxon>
        <taxon>Autobranchia</taxon>
        <taxon>Heteroconchia</taxon>
        <taxon>Euheterodonta</taxon>
        <taxon>Imparidentia</taxon>
        <taxon>Neoheterodontei</taxon>
        <taxon>Myida</taxon>
        <taxon>Dreissenoidea</taxon>
        <taxon>Dreissenidae</taxon>
        <taxon>Dreissena</taxon>
    </lineage>
</organism>
<name>A0A9D3YY41_DREPO</name>
<evidence type="ECO:0000313" key="3">
    <source>
        <dbReference type="Proteomes" id="UP000828390"/>
    </source>
</evidence>
<dbReference type="Proteomes" id="UP000828390">
    <property type="component" value="Unassembled WGS sequence"/>
</dbReference>
<reference evidence="2" key="2">
    <citation type="submission" date="2020-11" db="EMBL/GenBank/DDBJ databases">
        <authorList>
            <person name="McCartney M.A."/>
            <person name="Auch B."/>
            <person name="Kono T."/>
            <person name="Mallez S."/>
            <person name="Becker A."/>
            <person name="Gohl D.M."/>
            <person name="Silverstein K.A.T."/>
            <person name="Koren S."/>
            <person name="Bechman K.B."/>
            <person name="Herman A."/>
            <person name="Abrahante J.E."/>
            <person name="Garbe J."/>
        </authorList>
    </citation>
    <scope>NUCLEOTIDE SEQUENCE</scope>
    <source>
        <strain evidence="2">Duluth1</strain>
        <tissue evidence="2">Whole animal</tissue>
    </source>
</reference>
<dbReference type="AlphaFoldDB" id="A0A9D3YY41"/>
<feature type="compositionally biased region" description="Polar residues" evidence="1">
    <location>
        <begin position="30"/>
        <end position="39"/>
    </location>
</feature>
<proteinExistence type="predicted"/>
<accession>A0A9D3YY41</accession>
<reference evidence="2" key="1">
    <citation type="journal article" date="2019" name="bioRxiv">
        <title>The Genome of the Zebra Mussel, Dreissena polymorpha: A Resource for Invasive Species Research.</title>
        <authorList>
            <person name="McCartney M.A."/>
            <person name="Auch B."/>
            <person name="Kono T."/>
            <person name="Mallez S."/>
            <person name="Zhang Y."/>
            <person name="Obille A."/>
            <person name="Becker A."/>
            <person name="Abrahante J.E."/>
            <person name="Garbe J."/>
            <person name="Badalamenti J.P."/>
            <person name="Herman A."/>
            <person name="Mangelson H."/>
            <person name="Liachko I."/>
            <person name="Sullivan S."/>
            <person name="Sone E.D."/>
            <person name="Koren S."/>
            <person name="Silverstein K.A.T."/>
            <person name="Beckman K.B."/>
            <person name="Gohl D.M."/>
        </authorList>
    </citation>
    <scope>NUCLEOTIDE SEQUENCE</scope>
    <source>
        <strain evidence="2">Duluth1</strain>
        <tissue evidence="2">Whole animal</tissue>
    </source>
</reference>
<feature type="compositionally biased region" description="Basic and acidic residues" evidence="1">
    <location>
        <begin position="46"/>
        <end position="57"/>
    </location>
</feature>
<evidence type="ECO:0000313" key="2">
    <source>
        <dbReference type="EMBL" id="KAH3709258.1"/>
    </source>
</evidence>
<sequence>MQAAPNRRDTMPEVFGTGGISQLLTSRITGGTAISSQPGGSRIRSYSREATEHQRPL</sequence>
<dbReference type="EMBL" id="JAIWYP010000014">
    <property type="protein sequence ID" value="KAH3709258.1"/>
    <property type="molecule type" value="Genomic_DNA"/>
</dbReference>
<feature type="region of interest" description="Disordered" evidence="1">
    <location>
        <begin position="30"/>
        <end position="57"/>
    </location>
</feature>
<comment type="caution">
    <text evidence="2">The sequence shown here is derived from an EMBL/GenBank/DDBJ whole genome shotgun (WGS) entry which is preliminary data.</text>
</comment>
<gene>
    <name evidence="2" type="ORF">DPMN_068720</name>
</gene>
<protein>
    <submittedName>
        <fullName evidence="2">Uncharacterized protein</fullName>
    </submittedName>
</protein>
<keyword evidence="3" id="KW-1185">Reference proteome</keyword>